<comment type="caution">
    <text evidence="4">The sequence shown here is derived from an EMBL/GenBank/DDBJ whole genome shotgun (WGS) entry which is preliminary data.</text>
</comment>
<dbReference type="GO" id="GO:0006353">
    <property type="term" value="P:DNA-templated transcription termination"/>
    <property type="evidence" value="ECO:0007669"/>
    <property type="project" value="UniProtKB-KW"/>
</dbReference>
<keyword evidence="2" id="KW-0805">Transcription regulation</keyword>
<proteinExistence type="inferred from homology"/>
<evidence type="ECO:0000313" key="4">
    <source>
        <dbReference type="EMBL" id="KAI3428343.1"/>
    </source>
</evidence>
<organism evidence="4 5">
    <name type="scientific">Chlorella vulgaris</name>
    <name type="common">Green alga</name>
    <dbReference type="NCBI Taxonomy" id="3077"/>
    <lineage>
        <taxon>Eukaryota</taxon>
        <taxon>Viridiplantae</taxon>
        <taxon>Chlorophyta</taxon>
        <taxon>core chlorophytes</taxon>
        <taxon>Trebouxiophyceae</taxon>
        <taxon>Chlorellales</taxon>
        <taxon>Chlorellaceae</taxon>
        <taxon>Chlorella clade</taxon>
        <taxon>Chlorella</taxon>
    </lineage>
</organism>
<accession>A0A9D4TKS0</accession>
<evidence type="ECO:0000313" key="5">
    <source>
        <dbReference type="Proteomes" id="UP001055712"/>
    </source>
</evidence>
<protein>
    <submittedName>
        <fullName evidence="4">Uncharacterized protein</fullName>
    </submittedName>
</protein>
<keyword evidence="3" id="KW-0809">Transit peptide</keyword>
<reference evidence="4" key="1">
    <citation type="journal article" date="2019" name="Plant J.">
        <title>Chlorella vulgaris genome assembly and annotation reveals the molecular basis for metabolic acclimation to high light conditions.</title>
        <authorList>
            <person name="Cecchin M."/>
            <person name="Marcolungo L."/>
            <person name="Rossato M."/>
            <person name="Girolomoni L."/>
            <person name="Cosentino E."/>
            <person name="Cuine S."/>
            <person name="Li-Beisson Y."/>
            <person name="Delledonne M."/>
            <person name="Ballottari M."/>
        </authorList>
    </citation>
    <scope>NUCLEOTIDE SEQUENCE</scope>
    <source>
        <strain evidence="4">211/11P</strain>
    </source>
</reference>
<keyword evidence="5" id="KW-1185">Reference proteome</keyword>
<dbReference type="InterPro" id="IPR003690">
    <property type="entry name" value="MTERF"/>
</dbReference>
<dbReference type="OrthoDB" id="515219at2759"/>
<dbReference type="Pfam" id="PF02536">
    <property type="entry name" value="mTERF"/>
    <property type="match status" value="1"/>
</dbReference>
<dbReference type="Proteomes" id="UP001055712">
    <property type="component" value="Unassembled WGS sequence"/>
</dbReference>
<evidence type="ECO:0000256" key="3">
    <source>
        <dbReference type="ARBA" id="ARBA00022946"/>
    </source>
</evidence>
<keyword evidence="2" id="KW-0804">Transcription</keyword>
<gene>
    <name evidence="4" type="ORF">D9Q98_006723</name>
</gene>
<keyword evidence="2" id="KW-0806">Transcription termination</keyword>
<dbReference type="InterPro" id="IPR038538">
    <property type="entry name" value="MTERF_sf"/>
</dbReference>
<name>A0A9D4TKS0_CHLVU</name>
<comment type="similarity">
    <text evidence="1">Belongs to the mTERF family.</text>
</comment>
<sequence>MSVASRLTRRTIASAVKGLHRLVMLLSSMRHTSATTQYVSSYLQRQGIDSFTLEYLQITRPFVFRLSVARDIEPVLSWLRSVGCGGDKLVDLVRHAPGILSASVDDHLEPLAALVQEAGGRPQNVLGMCCPGIFEVPVGQLAAARLVLRHMGASEGAVSQLLLRAPDVYVQLTQALMHLFPDWMQQHQLSPWNSSKWMAAPGSSSSYSSGTAHGAAACPPDFLLQAKRLHGCQVRRCLLQVLAALDAFKPQGAVEWDAAAAETAAADVQHAIDGLDRALLDEQHAPPYVVCA</sequence>
<evidence type="ECO:0000256" key="1">
    <source>
        <dbReference type="ARBA" id="ARBA00007692"/>
    </source>
</evidence>
<dbReference type="Gene3D" id="1.25.70.10">
    <property type="entry name" value="Transcription termination factor 3, mitochondrial"/>
    <property type="match status" value="1"/>
</dbReference>
<dbReference type="GO" id="GO:0003676">
    <property type="term" value="F:nucleic acid binding"/>
    <property type="evidence" value="ECO:0007669"/>
    <property type="project" value="InterPro"/>
</dbReference>
<evidence type="ECO:0000256" key="2">
    <source>
        <dbReference type="ARBA" id="ARBA00022472"/>
    </source>
</evidence>
<dbReference type="EMBL" id="SIDB01000009">
    <property type="protein sequence ID" value="KAI3428343.1"/>
    <property type="molecule type" value="Genomic_DNA"/>
</dbReference>
<dbReference type="AlphaFoldDB" id="A0A9D4TKS0"/>
<reference evidence="4" key="2">
    <citation type="submission" date="2020-11" db="EMBL/GenBank/DDBJ databases">
        <authorList>
            <person name="Cecchin M."/>
            <person name="Marcolungo L."/>
            <person name="Rossato M."/>
            <person name="Girolomoni L."/>
            <person name="Cosentino E."/>
            <person name="Cuine S."/>
            <person name="Li-Beisson Y."/>
            <person name="Delledonne M."/>
            <person name="Ballottari M."/>
        </authorList>
    </citation>
    <scope>NUCLEOTIDE SEQUENCE</scope>
    <source>
        <strain evidence="4">211/11P</strain>
        <tissue evidence="4">Whole cell</tissue>
    </source>
</reference>